<dbReference type="GO" id="GO:0016627">
    <property type="term" value="F:oxidoreductase activity, acting on the CH-CH group of donors"/>
    <property type="evidence" value="ECO:0007669"/>
    <property type="project" value="InterPro"/>
</dbReference>
<dbReference type="SUPFAM" id="SSF56645">
    <property type="entry name" value="Acyl-CoA dehydrogenase NM domain-like"/>
    <property type="match status" value="1"/>
</dbReference>
<reference evidence="10 11" key="1">
    <citation type="submission" date="2018-06" db="EMBL/GenBank/DDBJ databases">
        <title>Genomic Encyclopedia of Type Strains, Phase IV (KMG-IV): sequencing the most valuable type-strain genomes for metagenomic binning, comparative biology and taxonomic classification.</title>
        <authorList>
            <person name="Goeker M."/>
        </authorList>
    </citation>
    <scope>NUCLEOTIDE SEQUENCE [LARGE SCALE GENOMIC DNA]</scope>
    <source>
        <strain evidence="10 11">DSM 25619</strain>
    </source>
</reference>
<comment type="caution">
    <text evidence="10">The sequence shown here is derived from an EMBL/GenBank/DDBJ whole genome shotgun (WGS) entry which is preliminary data.</text>
</comment>
<dbReference type="GO" id="GO:0005886">
    <property type="term" value="C:plasma membrane"/>
    <property type="evidence" value="ECO:0007669"/>
    <property type="project" value="TreeGrafter"/>
</dbReference>
<feature type="domain" description="Acyl-CoA dehydrogenase/oxidase N-terminal" evidence="9">
    <location>
        <begin position="9"/>
        <end position="118"/>
    </location>
</feature>
<dbReference type="InterPro" id="IPR013786">
    <property type="entry name" value="AcylCoA_DH/ox_N"/>
</dbReference>
<feature type="domain" description="Acyl-CoA oxidase/dehydrogenase middle" evidence="8">
    <location>
        <begin position="122"/>
        <end position="214"/>
    </location>
</feature>
<keyword evidence="4 6" id="KW-0274">FAD</keyword>
<keyword evidence="5 6" id="KW-0560">Oxidoreductase</keyword>
<evidence type="ECO:0008006" key="12">
    <source>
        <dbReference type="Google" id="ProtNLM"/>
    </source>
</evidence>
<comment type="cofactor">
    <cofactor evidence="1 6">
        <name>FAD</name>
        <dbReference type="ChEBI" id="CHEBI:57692"/>
    </cofactor>
</comment>
<dbReference type="PANTHER" id="PTHR43292">
    <property type="entry name" value="ACYL-COA DEHYDROGENASE"/>
    <property type="match status" value="1"/>
</dbReference>
<evidence type="ECO:0000256" key="1">
    <source>
        <dbReference type="ARBA" id="ARBA00001974"/>
    </source>
</evidence>
<dbReference type="InterPro" id="IPR037069">
    <property type="entry name" value="AcylCoA_DH/ox_N_sf"/>
</dbReference>
<dbReference type="RefSeq" id="WP_170137581.1">
    <property type="nucleotide sequence ID" value="NZ_JBHEEG010000014.1"/>
</dbReference>
<proteinExistence type="inferred from homology"/>
<evidence type="ECO:0000256" key="6">
    <source>
        <dbReference type="RuleBase" id="RU362125"/>
    </source>
</evidence>
<dbReference type="Pfam" id="PF02771">
    <property type="entry name" value="Acyl-CoA_dh_N"/>
    <property type="match status" value="1"/>
</dbReference>
<gene>
    <name evidence="10" type="ORF">DFR47_11424</name>
</gene>
<evidence type="ECO:0000256" key="4">
    <source>
        <dbReference type="ARBA" id="ARBA00022827"/>
    </source>
</evidence>
<dbReference type="PANTHER" id="PTHR43292:SF3">
    <property type="entry name" value="ACYL-COA DEHYDROGENASE FADE29"/>
    <property type="match status" value="1"/>
</dbReference>
<dbReference type="Gene3D" id="1.10.540.10">
    <property type="entry name" value="Acyl-CoA dehydrogenase/oxidase, N-terminal domain"/>
    <property type="match status" value="1"/>
</dbReference>
<dbReference type="InterPro" id="IPR009100">
    <property type="entry name" value="AcylCoA_DH/oxidase_NM_dom_sf"/>
</dbReference>
<keyword evidence="3 6" id="KW-0285">Flavoprotein</keyword>
<evidence type="ECO:0000259" key="9">
    <source>
        <dbReference type="Pfam" id="PF02771"/>
    </source>
</evidence>
<dbReference type="SUPFAM" id="SSF47203">
    <property type="entry name" value="Acyl-CoA dehydrogenase C-terminal domain-like"/>
    <property type="match status" value="1"/>
</dbReference>
<dbReference type="InterPro" id="IPR009075">
    <property type="entry name" value="AcylCo_DH/oxidase_C"/>
</dbReference>
<sequence>MIRPETAVEAEFRAELRGWLAKEVPAHLAHTTFRPEPAEATAWHRKLAQMGWIAPHWPKEYGGMGASPVEQVILMEELARAGAPDLPTQGLNHIGPLLMKSGTHAQKEQHLPRILSGDTVWCQGYSEPEAGSDLASLQTKARIEGSELVIDGHKIWTTWGHHADWMFALVRTSPERRDGITFVLFPMNTPGITVKPIKTIAGDEEFAEVFFDAVRVPIENVVGSIGGGWKVATSLLDEERMHLGTPALTNRALVRLQRLVQNMPAVSRDEWQIRLEQARAKVEVVTAAFLDTAERFETGVAVVNESSYLKILNTETVQGILELVFEAAGALGARQGSLIESGMRIDLNEMYLQSRRLTIYGGSNEIQRSILANRVLGLNGGRT</sequence>
<dbReference type="AlphaFoldDB" id="A0A366DK09"/>
<evidence type="ECO:0000256" key="2">
    <source>
        <dbReference type="ARBA" id="ARBA00009347"/>
    </source>
</evidence>
<evidence type="ECO:0000256" key="3">
    <source>
        <dbReference type="ARBA" id="ARBA00022630"/>
    </source>
</evidence>
<evidence type="ECO:0000259" key="8">
    <source>
        <dbReference type="Pfam" id="PF02770"/>
    </source>
</evidence>
<dbReference type="Gene3D" id="1.20.140.10">
    <property type="entry name" value="Butyryl-CoA Dehydrogenase, subunit A, domain 3"/>
    <property type="match status" value="1"/>
</dbReference>
<dbReference type="Pfam" id="PF00441">
    <property type="entry name" value="Acyl-CoA_dh_1"/>
    <property type="match status" value="1"/>
</dbReference>
<dbReference type="InterPro" id="IPR006091">
    <property type="entry name" value="Acyl-CoA_Oxase/DH_mid-dom"/>
</dbReference>
<evidence type="ECO:0000313" key="11">
    <source>
        <dbReference type="Proteomes" id="UP000252893"/>
    </source>
</evidence>
<dbReference type="Pfam" id="PF02770">
    <property type="entry name" value="Acyl-CoA_dh_M"/>
    <property type="match status" value="1"/>
</dbReference>
<evidence type="ECO:0000256" key="5">
    <source>
        <dbReference type="ARBA" id="ARBA00023002"/>
    </source>
</evidence>
<dbReference type="InterPro" id="IPR036250">
    <property type="entry name" value="AcylCo_DH-like_C"/>
</dbReference>
<evidence type="ECO:0000313" key="10">
    <source>
        <dbReference type="EMBL" id="RBO90413.1"/>
    </source>
</evidence>
<keyword evidence="11" id="KW-1185">Reference proteome</keyword>
<comment type="similarity">
    <text evidence="2 6">Belongs to the acyl-CoA dehydrogenase family.</text>
</comment>
<dbReference type="InterPro" id="IPR046373">
    <property type="entry name" value="Acyl-CoA_Oxase/DH_mid-dom_sf"/>
</dbReference>
<name>A0A366DK09_9HYPH</name>
<dbReference type="GO" id="GO:0050660">
    <property type="term" value="F:flavin adenine dinucleotide binding"/>
    <property type="evidence" value="ECO:0007669"/>
    <property type="project" value="InterPro"/>
</dbReference>
<feature type="domain" description="Acyl-CoA dehydrogenase/oxidase C-terminal" evidence="7">
    <location>
        <begin position="226"/>
        <end position="376"/>
    </location>
</feature>
<dbReference type="EMBL" id="QNRH01000014">
    <property type="protein sequence ID" value="RBO90413.1"/>
    <property type="molecule type" value="Genomic_DNA"/>
</dbReference>
<protein>
    <recommendedName>
        <fullName evidence="12">Alkylation response protein AidB-like acyl-CoA dehydrogenase</fullName>
    </recommendedName>
</protein>
<evidence type="ECO:0000259" key="7">
    <source>
        <dbReference type="Pfam" id="PF00441"/>
    </source>
</evidence>
<dbReference type="Gene3D" id="2.40.110.10">
    <property type="entry name" value="Butyryl-CoA Dehydrogenase, subunit A, domain 2"/>
    <property type="match status" value="1"/>
</dbReference>
<organism evidence="10 11">
    <name type="scientific">Pseudochrobactrum asaccharolyticum</name>
    <dbReference type="NCBI Taxonomy" id="354351"/>
    <lineage>
        <taxon>Bacteria</taxon>
        <taxon>Pseudomonadati</taxon>
        <taxon>Pseudomonadota</taxon>
        <taxon>Alphaproteobacteria</taxon>
        <taxon>Hyphomicrobiales</taxon>
        <taxon>Brucellaceae</taxon>
        <taxon>Pseudochrobactrum</taxon>
    </lineage>
</organism>
<accession>A0A366DK09</accession>
<dbReference type="InterPro" id="IPR052161">
    <property type="entry name" value="Mycobact_Acyl-CoA_DH"/>
</dbReference>
<dbReference type="Proteomes" id="UP000252893">
    <property type="component" value="Unassembled WGS sequence"/>
</dbReference>